<feature type="region of interest" description="Disordered" evidence="1">
    <location>
        <begin position="36"/>
        <end position="55"/>
    </location>
</feature>
<dbReference type="EMBL" id="BEZZ01228450">
    <property type="protein sequence ID" value="GCC47875.1"/>
    <property type="molecule type" value="Genomic_DNA"/>
</dbReference>
<evidence type="ECO:0000256" key="1">
    <source>
        <dbReference type="SAM" id="MobiDB-lite"/>
    </source>
</evidence>
<reference evidence="2 3" key="1">
    <citation type="journal article" date="2018" name="Nat. Ecol. Evol.">
        <title>Shark genomes provide insights into elasmobranch evolution and the origin of vertebrates.</title>
        <authorList>
            <person name="Hara Y"/>
            <person name="Yamaguchi K"/>
            <person name="Onimaru K"/>
            <person name="Kadota M"/>
            <person name="Koyanagi M"/>
            <person name="Keeley SD"/>
            <person name="Tatsumi K"/>
            <person name="Tanaka K"/>
            <person name="Motone F"/>
            <person name="Kageyama Y"/>
            <person name="Nozu R"/>
            <person name="Adachi N"/>
            <person name="Nishimura O"/>
            <person name="Nakagawa R"/>
            <person name="Tanegashima C"/>
            <person name="Kiyatake I"/>
            <person name="Matsumoto R"/>
            <person name="Murakumo K"/>
            <person name="Nishida K"/>
            <person name="Terakita A"/>
            <person name="Kuratani S"/>
            <person name="Sato K"/>
            <person name="Hyodo S Kuraku.S."/>
        </authorList>
    </citation>
    <scope>NUCLEOTIDE SEQUENCE [LARGE SCALE GENOMIC DNA]</scope>
</reference>
<keyword evidence="3" id="KW-1185">Reference proteome</keyword>
<feature type="region of interest" description="Disordered" evidence="1">
    <location>
        <begin position="1"/>
        <end position="29"/>
    </location>
</feature>
<gene>
    <name evidence="2" type="ORF">chiPu_0032137</name>
</gene>
<protein>
    <submittedName>
        <fullName evidence="2">Uncharacterized protein</fullName>
    </submittedName>
</protein>
<comment type="caution">
    <text evidence="2">The sequence shown here is derived from an EMBL/GenBank/DDBJ whole genome shotgun (WGS) entry which is preliminary data.</text>
</comment>
<proteinExistence type="predicted"/>
<evidence type="ECO:0000313" key="3">
    <source>
        <dbReference type="Proteomes" id="UP000287033"/>
    </source>
</evidence>
<sequence length="55" mass="6345">MDQGESERERIVDSRRGNESRSIGVGDERCHSEREFIEVSRRGNGSRSFTEETDL</sequence>
<feature type="non-terminal residue" evidence="2">
    <location>
        <position position="55"/>
    </location>
</feature>
<accession>A0A401TZ24</accession>
<dbReference type="Proteomes" id="UP000287033">
    <property type="component" value="Unassembled WGS sequence"/>
</dbReference>
<evidence type="ECO:0000313" key="2">
    <source>
        <dbReference type="EMBL" id="GCC47875.1"/>
    </source>
</evidence>
<feature type="compositionally biased region" description="Basic and acidic residues" evidence="1">
    <location>
        <begin position="1"/>
        <end position="19"/>
    </location>
</feature>
<organism evidence="2 3">
    <name type="scientific">Chiloscyllium punctatum</name>
    <name type="common">Brownbanded bambooshark</name>
    <name type="synonym">Hemiscyllium punctatum</name>
    <dbReference type="NCBI Taxonomy" id="137246"/>
    <lineage>
        <taxon>Eukaryota</taxon>
        <taxon>Metazoa</taxon>
        <taxon>Chordata</taxon>
        <taxon>Craniata</taxon>
        <taxon>Vertebrata</taxon>
        <taxon>Chondrichthyes</taxon>
        <taxon>Elasmobranchii</taxon>
        <taxon>Galeomorphii</taxon>
        <taxon>Galeoidea</taxon>
        <taxon>Orectolobiformes</taxon>
        <taxon>Hemiscylliidae</taxon>
        <taxon>Chiloscyllium</taxon>
    </lineage>
</organism>
<dbReference type="AlphaFoldDB" id="A0A401TZ24"/>
<name>A0A401TZ24_CHIPU</name>